<dbReference type="STRING" id="3750.A0A498J2K3"/>
<dbReference type="InterPro" id="IPR013591">
    <property type="entry name" value="Brevis_radix_dom"/>
</dbReference>
<evidence type="ECO:0000313" key="3">
    <source>
        <dbReference type="EMBL" id="RXH88212.1"/>
    </source>
</evidence>
<protein>
    <recommendedName>
        <fullName evidence="2">BRX domain-containing protein</fullName>
    </recommendedName>
</protein>
<dbReference type="PROSITE" id="PS51514">
    <property type="entry name" value="BRX"/>
    <property type="match status" value="1"/>
</dbReference>
<organism evidence="3 4">
    <name type="scientific">Malus domestica</name>
    <name type="common">Apple</name>
    <name type="synonym">Pyrus malus</name>
    <dbReference type="NCBI Taxonomy" id="3750"/>
    <lineage>
        <taxon>Eukaryota</taxon>
        <taxon>Viridiplantae</taxon>
        <taxon>Streptophyta</taxon>
        <taxon>Embryophyta</taxon>
        <taxon>Tracheophyta</taxon>
        <taxon>Spermatophyta</taxon>
        <taxon>Magnoliopsida</taxon>
        <taxon>eudicotyledons</taxon>
        <taxon>Gunneridae</taxon>
        <taxon>Pentapetalae</taxon>
        <taxon>rosids</taxon>
        <taxon>fabids</taxon>
        <taxon>Rosales</taxon>
        <taxon>Rosaceae</taxon>
        <taxon>Amygdaloideae</taxon>
        <taxon>Maleae</taxon>
        <taxon>Malus</taxon>
    </lineage>
</organism>
<sequence>MTSLAFFSQNRELRKYPLRQYRKIVTLPPGVHDTETIKKAFVPNVYLKNFDGKESGHFQDGENGSRSKIFSSPADDNPIEAKWIEQYELGVYITLVALRDGSRDLKRGELVGQ</sequence>
<dbReference type="EMBL" id="RDQH01000336">
    <property type="protein sequence ID" value="RXH88212.1"/>
    <property type="molecule type" value="Genomic_DNA"/>
</dbReference>
<keyword evidence="4" id="KW-1185">Reference proteome</keyword>
<reference evidence="3 4" key="1">
    <citation type="submission" date="2018-10" db="EMBL/GenBank/DDBJ databases">
        <title>A high-quality apple genome assembly.</title>
        <authorList>
            <person name="Hu J."/>
        </authorList>
    </citation>
    <scope>NUCLEOTIDE SEQUENCE [LARGE SCALE GENOMIC DNA]</scope>
    <source>
        <strain evidence="4">cv. HFTH1</strain>
        <tissue evidence="3">Young leaf</tissue>
    </source>
</reference>
<dbReference type="AlphaFoldDB" id="A0A498J2K3"/>
<evidence type="ECO:0000259" key="2">
    <source>
        <dbReference type="PROSITE" id="PS51514"/>
    </source>
</evidence>
<feature type="domain" description="BRX" evidence="2">
    <location>
        <begin position="81"/>
        <end position="113"/>
    </location>
</feature>
<evidence type="ECO:0000313" key="4">
    <source>
        <dbReference type="Proteomes" id="UP000290289"/>
    </source>
</evidence>
<proteinExistence type="predicted"/>
<dbReference type="Pfam" id="PF08381">
    <property type="entry name" value="BRX"/>
    <property type="match status" value="1"/>
</dbReference>
<dbReference type="Proteomes" id="UP000290289">
    <property type="component" value="Chromosome 10"/>
</dbReference>
<comment type="caution">
    <text evidence="3">The sequence shown here is derived from an EMBL/GenBank/DDBJ whole genome shotgun (WGS) entry which is preliminary data.</text>
</comment>
<name>A0A498J2K3_MALDO</name>
<feature type="region of interest" description="Disordered" evidence="1">
    <location>
        <begin position="55"/>
        <end position="74"/>
    </location>
</feature>
<gene>
    <name evidence="3" type="ORF">DVH24_042283</name>
</gene>
<accession>A0A498J2K3</accession>
<evidence type="ECO:0000256" key="1">
    <source>
        <dbReference type="SAM" id="MobiDB-lite"/>
    </source>
</evidence>
<feature type="compositionally biased region" description="Basic and acidic residues" evidence="1">
    <location>
        <begin position="55"/>
        <end position="65"/>
    </location>
</feature>